<reference evidence="1 2" key="1">
    <citation type="submission" date="2018-10" db="EMBL/GenBank/DDBJ databases">
        <authorList>
            <person name="Ekblom R."/>
            <person name="Jareborg N."/>
        </authorList>
    </citation>
    <scope>NUCLEOTIDE SEQUENCE [LARGE SCALE GENOMIC DNA]</scope>
    <source>
        <tissue evidence="1">Muscle</tissue>
    </source>
</reference>
<dbReference type="Proteomes" id="UP000269945">
    <property type="component" value="Unassembled WGS sequence"/>
</dbReference>
<evidence type="ECO:0000313" key="1">
    <source>
        <dbReference type="EMBL" id="VCX37123.1"/>
    </source>
</evidence>
<dbReference type="EMBL" id="CYRY02043029">
    <property type="protein sequence ID" value="VCX37123.1"/>
    <property type="molecule type" value="Genomic_DNA"/>
</dbReference>
<organism evidence="1 2">
    <name type="scientific">Gulo gulo</name>
    <name type="common">Wolverine</name>
    <name type="synonym">Gluton</name>
    <dbReference type="NCBI Taxonomy" id="48420"/>
    <lineage>
        <taxon>Eukaryota</taxon>
        <taxon>Metazoa</taxon>
        <taxon>Chordata</taxon>
        <taxon>Craniata</taxon>
        <taxon>Vertebrata</taxon>
        <taxon>Euteleostomi</taxon>
        <taxon>Mammalia</taxon>
        <taxon>Eutheria</taxon>
        <taxon>Laurasiatheria</taxon>
        <taxon>Carnivora</taxon>
        <taxon>Caniformia</taxon>
        <taxon>Musteloidea</taxon>
        <taxon>Mustelidae</taxon>
        <taxon>Guloninae</taxon>
        <taxon>Gulo</taxon>
    </lineage>
</organism>
<sequence>MIPPTFVNCYVQTPPVRCVIAQLLRSISCCSCRPWKIQLPWLPQLL</sequence>
<name>A0A9X9M5B7_GULGU</name>
<dbReference type="AlphaFoldDB" id="A0A9X9M5B7"/>
<evidence type="ECO:0000313" key="2">
    <source>
        <dbReference type="Proteomes" id="UP000269945"/>
    </source>
</evidence>
<protein>
    <submittedName>
        <fullName evidence="1">Uncharacterized protein</fullName>
    </submittedName>
</protein>
<comment type="caution">
    <text evidence="1">The sequence shown here is derived from an EMBL/GenBank/DDBJ whole genome shotgun (WGS) entry which is preliminary data.</text>
</comment>
<proteinExistence type="predicted"/>
<gene>
    <name evidence="1" type="ORF">BN2614_LOCUS1</name>
</gene>
<keyword evidence="2" id="KW-1185">Reference proteome</keyword>
<accession>A0A9X9M5B7</accession>